<gene>
    <name evidence="1" type="primary">156</name>
    <name evidence="1" type="ORF">SEA_FINCH_156</name>
</gene>
<accession>A0A2P1JXM7</accession>
<dbReference type="EMBL" id="MG962366">
    <property type="protein sequence ID" value="AVO25085.1"/>
    <property type="molecule type" value="Genomic_DNA"/>
</dbReference>
<dbReference type="KEGG" id="vg:64766409"/>
<sequence length="146" mass="15866">MSVAAVGTVIYDYEQVSALPQGTRVRELGGSDREFEVDSFGRLYYGVATTCKVRDLDMPVLVTHLEEALPEVPARPVAELNALRMDDIRFDAEATRSDIDGEVDFIRLVATHGPTGITATVEGRNTLLQLKSAAVTDLTKAVLASR</sequence>
<name>A0A2P1JXM7_9CAUD</name>
<reference evidence="2" key="1">
    <citation type="submission" date="2018-02" db="EMBL/GenBank/DDBJ databases">
        <authorList>
            <person name="Cohen D.B."/>
            <person name="Kent A.D."/>
        </authorList>
    </citation>
    <scope>NUCLEOTIDE SEQUENCE [LARGE SCALE GENOMIC DNA]</scope>
</reference>
<dbReference type="Proteomes" id="UP000241290">
    <property type="component" value="Genome"/>
</dbReference>
<proteinExistence type="predicted"/>
<dbReference type="GeneID" id="64766409"/>
<evidence type="ECO:0000313" key="2">
    <source>
        <dbReference type="Proteomes" id="UP000241290"/>
    </source>
</evidence>
<keyword evidence="2" id="KW-1185">Reference proteome</keyword>
<dbReference type="RefSeq" id="YP_010059178.1">
    <property type="nucleotide sequence ID" value="NC_054724.1"/>
</dbReference>
<evidence type="ECO:0000313" key="1">
    <source>
        <dbReference type="EMBL" id="AVO25085.1"/>
    </source>
</evidence>
<protein>
    <submittedName>
        <fullName evidence="1">Uncharacterized protein</fullName>
    </submittedName>
</protein>
<organism evidence="1 2">
    <name type="scientific">Rhodococcus phage Finch</name>
    <dbReference type="NCBI Taxonomy" id="2094144"/>
    <lineage>
        <taxon>Viruses</taxon>
        <taxon>Duplodnaviria</taxon>
        <taxon>Heunggongvirae</taxon>
        <taxon>Uroviricota</taxon>
        <taxon>Caudoviricetes</taxon>
        <taxon>Finchvirus</taxon>
        <taxon>Finchvirus finch</taxon>
    </lineage>
</organism>